<geneLocation type="plasmid" evidence="3 4">
    <name>pP742402</name>
</geneLocation>
<organism evidence="3 4">
    <name type="scientific">Gloeothece citriformis (strain PCC 7424)</name>
    <name type="common">Cyanothece sp. (strain PCC 7424)</name>
    <dbReference type="NCBI Taxonomy" id="65393"/>
    <lineage>
        <taxon>Bacteria</taxon>
        <taxon>Bacillati</taxon>
        <taxon>Cyanobacteriota</taxon>
        <taxon>Cyanophyceae</taxon>
        <taxon>Oscillatoriophycideae</taxon>
        <taxon>Chroococcales</taxon>
        <taxon>Aphanothecaceae</taxon>
        <taxon>Gloeothece</taxon>
        <taxon>Gloeothece citriformis</taxon>
    </lineage>
</organism>
<dbReference type="AlphaFoldDB" id="B7KMI1"/>
<evidence type="ECO:0008006" key="5">
    <source>
        <dbReference type="Google" id="ProtNLM"/>
    </source>
</evidence>
<protein>
    <recommendedName>
        <fullName evidence="5">DUF559 domain-containing protein</fullName>
    </recommendedName>
</protein>
<keyword evidence="3" id="KW-0614">Plasmid</keyword>
<evidence type="ECO:0000313" key="4">
    <source>
        <dbReference type="Proteomes" id="UP000002384"/>
    </source>
</evidence>
<evidence type="ECO:0000313" key="3">
    <source>
        <dbReference type="EMBL" id="ACK74003.1"/>
    </source>
</evidence>
<dbReference type="EMBL" id="CP001293">
    <property type="protein sequence ID" value="ACK74003.1"/>
    <property type="molecule type" value="Genomic_DNA"/>
</dbReference>
<feature type="transmembrane region" description="Helical" evidence="2">
    <location>
        <begin position="20"/>
        <end position="43"/>
    </location>
</feature>
<keyword evidence="4" id="KW-1185">Reference proteome</keyword>
<dbReference type="Proteomes" id="UP000002384">
    <property type="component" value="Plasmid pP742402"/>
</dbReference>
<accession>B7KMI1</accession>
<evidence type="ECO:0000256" key="2">
    <source>
        <dbReference type="SAM" id="Phobius"/>
    </source>
</evidence>
<keyword evidence="2" id="KW-0812">Transmembrane</keyword>
<dbReference type="Gene3D" id="3.40.960.10">
    <property type="entry name" value="VSR Endonuclease"/>
    <property type="match status" value="1"/>
</dbReference>
<reference evidence="4" key="1">
    <citation type="journal article" date="2011" name="MBio">
        <title>Novel metabolic attributes of the genus Cyanothece, comprising a group of unicellular nitrogen-fixing Cyanobacteria.</title>
        <authorList>
            <person name="Bandyopadhyay A."/>
            <person name="Elvitigala T."/>
            <person name="Welsh E."/>
            <person name="Stockel J."/>
            <person name="Liberton M."/>
            <person name="Min H."/>
            <person name="Sherman L.A."/>
            <person name="Pakrasi H.B."/>
        </authorList>
    </citation>
    <scope>NUCLEOTIDE SEQUENCE [LARGE SCALE GENOMIC DNA]</scope>
    <source>
        <strain evidence="4">PCC 7424</strain>
        <plasmid evidence="4">pP742402</plasmid>
    </source>
</reference>
<proteinExistence type="predicted"/>
<gene>
    <name evidence="3" type="ordered locus">PCC7424_5428</name>
</gene>
<keyword evidence="2" id="KW-1133">Transmembrane helix</keyword>
<keyword evidence="2" id="KW-0472">Membrane</keyword>
<evidence type="ECO:0000256" key="1">
    <source>
        <dbReference type="SAM" id="MobiDB-lite"/>
    </source>
</evidence>
<name>B7KMI1_GLOC7</name>
<dbReference type="HOGENOM" id="CLU_071813_0_0_3"/>
<feature type="region of interest" description="Disordered" evidence="1">
    <location>
        <begin position="271"/>
        <end position="291"/>
    </location>
</feature>
<dbReference type="KEGG" id="cyc:PCC7424_5428"/>
<sequence length="291" mass="34533">MWGITGSILGLIMFILIRAQWSFTSFILVLFGIAGVILGLWTLKKWMRQYYRLQEIDYRDKLERWEKTQRLMQRYRQRKSYVNPKVRAAQLKELLHDKVLQPTGKSSAQQGVSEKQFFEVLVSYFRNQVSFGGEFPLEGSQFKYSHDIVFIDSTTGLHIDIEIDEPYEGKSKQPHHCIDDDKDKRRNDYFLKNNWVIIRFAEEQIVRHPHQCCKCIAEVIADITANKAYLKAFEDIDDLLPINCWTSSDARRMASWKERERYLEEMGVFKQYSQSNRNKKPKRSRNKKKKG</sequence>
<feature type="compositionally biased region" description="Basic residues" evidence="1">
    <location>
        <begin position="277"/>
        <end position="291"/>
    </location>
</feature>